<dbReference type="Gene3D" id="3.40.50.1700">
    <property type="entry name" value="Glycoside hydrolase family 3 C-terminal domain"/>
    <property type="match status" value="1"/>
</dbReference>
<dbReference type="InterPro" id="IPR036881">
    <property type="entry name" value="Glyco_hydro_3_C_sf"/>
</dbReference>
<keyword evidence="8 12" id="KW-0326">Glycosidase</keyword>
<dbReference type="FunFam" id="2.60.40.10:FF:000495">
    <property type="entry name" value="Periplasmic beta-glucosidase"/>
    <property type="match status" value="1"/>
</dbReference>
<dbReference type="EC" id="3.2.1.21" evidence="4"/>
<dbReference type="RefSeq" id="WP_252589276.1">
    <property type="nucleotide sequence ID" value="NZ_JAMWYS010000053.1"/>
</dbReference>
<evidence type="ECO:0000256" key="2">
    <source>
        <dbReference type="ARBA" id="ARBA00004418"/>
    </source>
</evidence>
<comment type="catalytic activity">
    <reaction evidence="1">
        <text>Hydrolysis of terminal, non-reducing beta-D-glucosyl residues with release of beta-D-glucose.</text>
        <dbReference type="EC" id="3.2.1.21"/>
    </reaction>
</comment>
<evidence type="ECO:0000256" key="9">
    <source>
        <dbReference type="ARBA" id="ARBA00067498"/>
    </source>
</evidence>
<dbReference type="Proteomes" id="UP001155182">
    <property type="component" value="Unassembled WGS sequence"/>
</dbReference>
<dbReference type="InterPro" id="IPR026891">
    <property type="entry name" value="Fn3-like"/>
</dbReference>
<dbReference type="PANTHER" id="PTHR30620">
    <property type="entry name" value="PERIPLASMIC BETA-GLUCOSIDASE-RELATED"/>
    <property type="match status" value="1"/>
</dbReference>
<dbReference type="EMBL" id="JAMWYS010000053">
    <property type="protein sequence ID" value="MCO4294248.1"/>
    <property type="molecule type" value="Genomic_DNA"/>
</dbReference>
<dbReference type="InterPro" id="IPR036962">
    <property type="entry name" value="Glyco_hydro_3_N_sf"/>
</dbReference>
<dbReference type="PANTHER" id="PTHR30620:SF16">
    <property type="entry name" value="LYSOSOMAL BETA GLUCOSIDASE"/>
    <property type="match status" value="1"/>
</dbReference>
<dbReference type="FunFam" id="3.40.50.1700:FF:000004">
    <property type="entry name" value="Periplasmic beta-glucosidase"/>
    <property type="match status" value="1"/>
</dbReference>
<dbReference type="Pfam" id="PF01915">
    <property type="entry name" value="Glyco_hydro_3_C"/>
    <property type="match status" value="1"/>
</dbReference>
<keyword evidence="7 12" id="KW-0378">Hydrolase</keyword>
<dbReference type="Gene3D" id="2.60.40.10">
    <property type="entry name" value="Immunoglobulins"/>
    <property type="match status" value="1"/>
</dbReference>
<feature type="domain" description="Fibronectin type III-like" evidence="11">
    <location>
        <begin position="684"/>
        <end position="753"/>
    </location>
</feature>
<dbReference type="FunFam" id="3.20.20.300:FF:000005">
    <property type="entry name" value="Periplasmic beta-glucosidase"/>
    <property type="match status" value="1"/>
</dbReference>
<evidence type="ECO:0000256" key="5">
    <source>
        <dbReference type="ARBA" id="ARBA00022729"/>
    </source>
</evidence>
<dbReference type="AlphaFoldDB" id="A0A9X2JDK4"/>
<evidence type="ECO:0000259" key="11">
    <source>
        <dbReference type="SMART" id="SM01217"/>
    </source>
</evidence>
<gene>
    <name evidence="12" type="primary">bglX</name>
    <name evidence="12" type="ORF">NF867_15410</name>
</gene>
<dbReference type="InterPro" id="IPR051915">
    <property type="entry name" value="Cellulose_Degrad_GH3"/>
</dbReference>
<evidence type="ECO:0000256" key="6">
    <source>
        <dbReference type="ARBA" id="ARBA00022764"/>
    </source>
</evidence>
<protein>
    <recommendedName>
        <fullName evidence="9">Periplasmic beta-glucosidase</fullName>
        <ecNumber evidence="4">3.2.1.21</ecNumber>
    </recommendedName>
</protein>
<evidence type="ECO:0000313" key="12">
    <source>
        <dbReference type="EMBL" id="MCO4294248.1"/>
    </source>
</evidence>
<dbReference type="NCBIfam" id="NF011678">
    <property type="entry name" value="PRK15098.1"/>
    <property type="match status" value="1"/>
</dbReference>
<proteinExistence type="inferred from homology"/>
<dbReference type="SUPFAM" id="SSF51445">
    <property type="entry name" value="(Trans)glycosidases"/>
    <property type="match status" value="1"/>
</dbReference>
<keyword evidence="6" id="KW-0574">Periplasm</keyword>
<evidence type="ECO:0000256" key="3">
    <source>
        <dbReference type="ARBA" id="ARBA00005336"/>
    </source>
</evidence>
<evidence type="ECO:0000256" key="4">
    <source>
        <dbReference type="ARBA" id="ARBA00012744"/>
    </source>
</evidence>
<dbReference type="Pfam" id="PF14310">
    <property type="entry name" value="Fn3-like"/>
    <property type="match status" value="1"/>
</dbReference>
<dbReference type="InterPro" id="IPR013783">
    <property type="entry name" value="Ig-like_fold"/>
</dbReference>
<sequence>MKKTIGLLIGLSLGCLLANAQQKQSADKSKSMDAFITSLMSKMTLEEKIGQLNLVTPGGGILTGAVVSQGVEENIVKGNVGGMFGIIGTEKIRKAQELAVNKSRLKIPMLFGSDVIHGYKTTFPIPLGLSASWNLDLIEKSAQLAGNEASADGLNWVFSPMVDIARDPRWGRIAESSGEDPYLGALIAKAMVRGYQGDNTYAGNDKLMACVKHFALYGAAEAGRDYNAVDMSHQKMYEFYFPPYKAAVEAGVGSVMSSFNEVDGVPATGNKWLLTDVLRKQWGFKGMVTSDYTSVNEMIPHGMGNLQEVSALAVKAGMDMDMVGEGFLTTLKKSVTEGKVSVADIDLSCRRILEAKYKLGLFTNPFKFIDEQRSAKEVLNPALRNFAREAATKSFVLLKNKDQVLPLKKSGAIALIGPLADSKRNMLGTWAVSGDWQTSVSVLEGLKNATGNKAKVLYAKGANISNDTGFAHRVNTFGVEIEIDKRSPQQMLDEALSIAKQADVIVAAVGEAADMSGEAASRTAIDIPESQRDLLAALVKTGKPVVLVLFNGRPLTLGWENENVNAILDVWFGGHEAGNAIADVLFGDYNPSGRLTATFPRNVGQIPIYYNHKITGRPYDNNNRFTSKYLDLPDNSPLYPFGYGLSYTTFSYGDVKIDKASIKKGESIKVKVDVKNTGNYDGVETVQLYVQDLVASIAPVSKKLKGFQQISLKKGESKTVEFTITEQDLRFYNANLQYVSEPGEFKVFVGANSRNVKEAQFSLK</sequence>
<dbReference type="GO" id="GO:0009251">
    <property type="term" value="P:glucan catabolic process"/>
    <property type="evidence" value="ECO:0007669"/>
    <property type="project" value="TreeGrafter"/>
</dbReference>
<dbReference type="InterPro" id="IPR002772">
    <property type="entry name" value="Glyco_hydro_3_C"/>
</dbReference>
<accession>A0A9X2JDK4</accession>
<dbReference type="InterPro" id="IPR017853">
    <property type="entry name" value="GH"/>
</dbReference>
<evidence type="ECO:0000256" key="7">
    <source>
        <dbReference type="ARBA" id="ARBA00022801"/>
    </source>
</evidence>
<dbReference type="InterPro" id="IPR001764">
    <property type="entry name" value="Glyco_hydro_3_N"/>
</dbReference>
<comment type="similarity">
    <text evidence="3">Belongs to the glycosyl hydrolase 3 family.</text>
</comment>
<comment type="caution">
    <text evidence="12">The sequence shown here is derived from an EMBL/GenBank/DDBJ whole genome shotgun (WGS) entry which is preliminary data.</text>
</comment>
<comment type="subcellular location">
    <subcellularLocation>
        <location evidence="2">Periplasm</location>
    </subcellularLocation>
</comment>
<dbReference type="PRINTS" id="PR00133">
    <property type="entry name" value="GLHYDRLASE3"/>
</dbReference>
<dbReference type="GO" id="GO:0042597">
    <property type="term" value="C:periplasmic space"/>
    <property type="evidence" value="ECO:0007669"/>
    <property type="project" value="UniProtKB-SubCell"/>
</dbReference>
<dbReference type="Gene3D" id="3.20.20.300">
    <property type="entry name" value="Glycoside hydrolase, family 3, N-terminal domain"/>
    <property type="match status" value="1"/>
</dbReference>
<evidence type="ECO:0000256" key="1">
    <source>
        <dbReference type="ARBA" id="ARBA00000448"/>
    </source>
</evidence>
<reference evidence="12" key="1">
    <citation type="submission" date="2022-06" db="EMBL/GenBank/DDBJ databases">
        <title>Solitalea sp. MAHUQ-68 isolated from rhizospheric soil.</title>
        <authorList>
            <person name="Huq M.A."/>
        </authorList>
    </citation>
    <scope>NUCLEOTIDE SEQUENCE</scope>
    <source>
        <strain evidence="12">MAHUQ-68</strain>
    </source>
</reference>
<feature type="chain" id="PRO_5040778210" description="Periplasmic beta-glucosidase" evidence="10">
    <location>
        <begin position="21"/>
        <end position="764"/>
    </location>
</feature>
<evidence type="ECO:0000256" key="8">
    <source>
        <dbReference type="ARBA" id="ARBA00023295"/>
    </source>
</evidence>
<dbReference type="PROSITE" id="PS51257">
    <property type="entry name" value="PROKAR_LIPOPROTEIN"/>
    <property type="match status" value="1"/>
</dbReference>
<evidence type="ECO:0000256" key="10">
    <source>
        <dbReference type="SAM" id="SignalP"/>
    </source>
</evidence>
<dbReference type="Pfam" id="PF00933">
    <property type="entry name" value="Glyco_hydro_3"/>
    <property type="match status" value="1"/>
</dbReference>
<dbReference type="SMART" id="SM01217">
    <property type="entry name" value="Fn3_like"/>
    <property type="match status" value="1"/>
</dbReference>
<keyword evidence="13" id="KW-1185">Reference proteome</keyword>
<organism evidence="12 13">
    <name type="scientific">Solitalea agri</name>
    <dbReference type="NCBI Taxonomy" id="2953739"/>
    <lineage>
        <taxon>Bacteria</taxon>
        <taxon>Pseudomonadati</taxon>
        <taxon>Bacteroidota</taxon>
        <taxon>Sphingobacteriia</taxon>
        <taxon>Sphingobacteriales</taxon>
        <taxon>Sphingobacteriaceae</taxon>
        <taxon>Solitalea</taxon>
    </lineage>
</organism>
<evidence type="ECO:0000313" key="13">
    <source>
        <dbReference type="Proteomes" id="UP001155182"/>
    </source>
</evidence>
<name>A0A9X2JDK4_9SPHI</name>
<dbReference type="SUPFAM" id="SSF52279">
    <property type="entry name" value="Beta-D-glucan exohydrolase, C-terminal domain"/>
    <property type="match status" value="1"/>
</dbReference>
<keyword evidence="5 10" id="KW-0732">Signal</keyword>
<feature type="signal peptide" evidence="10">
    <location>
        <begin position="1"/>
        <end position="20"/>
    </location>
</feature>
<dbReference type="GO" id="GO:0008422">
    <property type="term" value="F:beta-glucosidase activity"/>
    <property type="evidence" value="ECO:0007669"/>
    <property type="project" value="UniProtKB-EC"/>
</dbReference>